<sequence>MLRLEKVSKDFDKFKLEDISFELKEGYIMGLIGHNGSGKTTIIKLIMNLLNVDSGNIYYMGEDINKISKKFKEEVGFVYDELYFYEHLKVKEFKNIVKSFYKNFENNKFDNYLEKFKIDKDTKIKNLSKGQSIKLMLANALSHNAKLLVLDEPSSGLDPIFRKEMISIIQEELESGDKCAIFSTHILTDLEQCADYITLIKNGKLVLSESSEYIKENYKVIKGSKKELDDSNINFIKREDKNYYSQGLFIESGYETTNNISIATIEDIIYFMGRD</sequence>
<proteinExistence type="predicted"/>
<keyword evidence="6" id="KW-1185">Reference proteome</keyword>
<dbReference type="InterPro" id="IPR003593">
    <property type="entry name" value="AAA+_ATPase"/>
</dbReference>
<dbReference type="PROSITE" id="PS50893">
    <property type="entry name" value="ABC_TRANSPORTER_2"/>
    <property type="match status" value="1"/>
</dbReference>
<feature type="domain" description="ABC transporter" evidence="4">
    <location>
        <begin position="2"/>
        <end position="227"/>
    </location>
</feature>
<dbReference type="InterPro" id="IPR003439">
    <property type="entry name" value="ABC_transporter-like_ATP-bd"/>
</dbReference>
<accession>A0A2P2BQV9</accession>
<protein>
    <submittedName>
        <fullName evidence="5">ABC transporter, ATP-binding protein</fullName>
    </submittedName>
</protein>
<dbReference type="Pfam" id="PF00005">
    <property type="entry name" value="ABC_tran"/>
    <property type="match status" value="1"/>
</dbReference>
<dbReference type="GO" id="GO:0016887">
    <property type="term" value="F:ATP hydrolysis activity"/>
    <property type="evidence" value="ECO:0007669"/>
    <property type="project" value="InterPro"/>
</dbReference>
<keyword evidence="2" id="KW-0547">Nucleotide-binding</keyword>
<gene>
    <name evidence="5" type="ORF">FRIFI_1212</name>
</gene>
<dbReference type="KEGG" id="rhom:FRIFI_1212"/>
<evidence type="ECO:0000256" key="3">
    <source>
        <dbReference type="ARBA" id="ARBA00022840"/>
    </source>
</evidence>
<dbReference type="PANTHER" id="PTHR42939:SF3">
    <property type="entry name" value="ABC TRANSPORTER ATP-BINDING COMPONENT"/>
    <property type="match status" value="1"/>
</dbReference>
<keyword evidence="3 5" id="KW-0067">ATP-binding</keyword>
<dbReference type="SMART" id="SM00382">
    <property type="entry name" value="AAA"/>
    <property type="match status" value="1"/>
</dbReference>
<dbReference type="AlphaFoldDB" id="A0A2P2BQV9"/>
<organism evidence="5 6">
    <name type="scientific">Romboutsia hominis</name>
    <dbReference type="NCBI Taxonomy" id="1507512"/>
    <lineage>
        <taxon>Bacteria</taxon>
        <taxon>Bacillati</taxon>
        <taxon>Bacillota</taxon>
        <taxon>Clostridia</taxon>
        <taxon>Peptostreptococcales</taxon>
        <taxon>Peptostreptococcaceae</taxon>
        <taxon>Romboutsia</taxon>
    </lineage>
</organism>
<evidence type="ECO:0000256" key="1">
    <source>
        <dbReference type="ARBA" id="ARBA00022448"/>
    </source>
</evidence>
<dbReference type="CDD" id="cd03230">
    <property type="entry name" value="ABC_DR_subfamily_A"/>
    <property type="match status" value="1"/>
</dbReference>
<dbReference type="SUPFAM" id="SSF52540">
    <property type="entry name" value="P-loop containing nucleoside triphosphate hydrolases"/>
    <property type="match status" value="1"/>
</dbReference>
<name>A0A2P2BQV9_9FIRM</name>
<dbReference type="EMBL" id="LN650648">
    <property type="protein sequence ID" value="CEI72748.1"/>
    <property type="molecule type" value="Genomic_DNA"/>
</dbReference>
<reference evidence="5 6" key="1">
    <citation type="submission" date="2014-09" db="EMBL/GenBank/DDBJ databases">
        <authorList>
            <person name="Hornung B.V."/>
        </authorList>
    </citation>
    <scope>NUCLEOTIDE SEQUENCE [LARGE SCALE GENOMIC DNA]</scope>
    <source>
        <strain evidence="5 6">FRIFI</strain>
    </source>
</reference>
<evidence type="ECO:0000313" key="5">
    <source>
        <dbReference type="EMBL" id="CEI72748.1"/>
    </source>
</evidence>
<evidence type="ECO:0000256" key="2">
    <source>
        <dbReference type="ARBA" id="ARBA00022741"/>
    </source>
</evidence>
<dbReference type="PANTHER" id="PTHR42939">
    <property type="entry name" value="ABC TRANSPORTER ATP-BINDING PROTEIN ALBC-RELATED"/>
    <property type="match status" value="1"/>
</dbReference>
<dbReference type="InterPro" id="IPR027417">
    <property type="entry name" value="P-loop_NTPase"/>
</dbReference>
<evidence type="ECO:0000259" key="4">
    <source>
        <dbReference type="PROSITE" id="PS50893"/>
    </source>
</evidence>
<keyword evidence="1" id="KW-0813">Transport</keyword>
<dbReference type="RefSeq" id="WP_166505327.1">
    <property type="nucleotide sequence ID" value="NZ_JAKNTL010000007.1"/>
</dbReference>
<dbReference type="Proteomes" id="UP000245695">
    <property type="component" value="Chromosome 1"/>
</dbReference>
<evidence type="ECO:0000313" key="6">
    <source>
        <dbReference type="Proteomes" id="UP000245695"/>
    </source>
</evidence>
<dbReference type="Gene3D" id="3.40.50.300">
    <property type="entry name" value="P-loop containing nucleotide triphosphate hydrolases"/>
    <property type="match status" value="1"/>
</dbReference>
<dbReference type="InterPro" id="IPR051782">
    <property type="entry name" value="ABC_Transporter_VariousFunc"/>
</dbReference>
<dbReference type="GO" id="GO:0005524">
    <property type="term" value="F:ATP binding"/>
    <property type="evidence" value="ECO:0007669"/>
    <property type="project" value="UniProtKB-KW"/>
</dbReference>